<evidence type="ECO:0000313" key="11">
    <source>
        <dbReference type="Proteomes" id="UP000054321"/>
    </source>
</evidence>
<dbReference type="PANTHER" id="PTHR47797">
    <property type="entry name" value="DEHYDROGENASE, PUTATIVE (AFU_ORTHOLOGUE AFUA_8G05805)-RELATED"/>
    <property type="match status" value="1"/>
</dbReference>
<evidence type="ECO:0000256" key="4">
    <source>
        <dbReference type="ARBA" id="ARBA00022982"/>
    </source>
</evidence>
<dbReference type="OrthoDB" id="19261at2759"/>
<dbReference type="PROSITE" id="PS50939">
    <property type="entry name" value="CYTOCHROME_B561"/>
    <property type="match status" value="1"/>
</dbReference>
<dbReference type="Proteomes" id="UP000054321">
    <property type="component" value="Unassembled WGS sequence"/>
</dbReference>
<evidence type="ECO:0000256" key="1">
    <source>
        <dbReference type="ARBA" id="ARBA00004370"/>
    </source>
</evidence>
<evidence type="ECO:0000256" key="7">
    <source>
        <dbReference type="SAM" id="Phobius"/>
    </source>
</evidence>
<dbReference type="STRING" id="913774.A0A0C3D8Z8"/>
<feature type="transmembrane region" description="Helical" evidence="7">
    <location>
        <begin position="129"/>
        <end position="150"/>
    </location>
</feature>
<sequence>MKVHALALIALMLSFAPEIVFGQEVHDALSAAEKQKRDYDTYIVFNRKRNAHACIMSIVFIVLYPLGAISIHLPIEQIPFLRNTYLKKKVMAIHAPIQVIAFVMMVGGMALGIRIAHDLDYLNHPVHCHVAIGLLVVSTIILFQPIMGILQHRHFKKTGGKSIFAYLHRWIGRGAIILGMVNSGLGFQLAETTGVIVPTSSYVRSYVLLGVLVSFWFSLVVFDSYRARQQKATVNKREGAGA</sequence>
<proteinExistence type="predicted"/>
<dbReference type="AlphaFoldDB" id="A0A0C3D8Z8"/>
<reference evidence="11" key="2">
    <citation type="submission" date="2015-01" db="EMBL/GenBank/DDBJ databases">
        <title>Evolutionary Origins and Diversification of the Mycorrhizal Mutualists.</title>
        <authorList>
            <consortium name="DOE Joint Genome Institute"/>
            <consortium name="Mycorrhizal Genomics Consortium"/>
            <person name="Kohler A."/>
            <person name="Kuo A."/>
            <person name="Nagy L.G."/>
            <person name="Floudas D."/>
            <person name="Copeland A."/>
            <person name="Barry K.W."/>
            <person name="Cichocki N."/>
            <person name="Veneault-Fourrey C."/>
            <person name="LaButti K."/>
            <person name="Lindquist E.A."/>
            <person name="Lipzen A."/>
            <person name="Lundell T."/>
            <person name="Morin E."/>
            <person name="Murat C."/>
            <person name="Riley R."/>
            <person name="Ohm R."/>
            <person name="Sun H."/>
            <person name="Tunlid A."/>
            <person name="Henrissat B."/>
            <person name="Grigoriev I.V."/>
            <person name="Hibbett D.S."/>
            <person name="Martin F."/>
        </authorList>
    </citation>
    <scope>NUCLEOTIDE SEQUENCE [LARGE SCALE GENOMIC DNA]</scope>
    <source>
        <strain evidence="11">Zn</strain>
    </source>
</reference>
<feature type="signal peptide" evidence="8">
    <location>
        <begin position="1"/>
        <end position="22"/>
    </location>
</feature>
<keyword evidence="11" id="KW-1185">Reference proteome</keyword>
<feature type="domain" description="Cytochrome b561" evidence="9">
    <location>
        <begin position="1"/>
        <end position="225"/>
    </location>
</feature>
<feature type="transmembrane region" description="Helical" evidence="7">
    <location>
        <begin position="55"/>
        <end position="75"/>
    </location>
</feature>
<evidence type="ECO:0000256" key="5">
    <source>
        <dbReference type="ARBA" id="ARBA00022989"/>
    </source>
</evidence>
<feature type="chain" id="PRO_5002163096" description="Cytochrome b561 domain-containing protein" evidence="8">
    <location>
        <begin position="23"/>
        <end position="242"/>
    </location>
</feature>
<evidence type="ECO:0000313" key="10">
    <source>
        <dbReference type="EMBL" id="KIM98402.1"/>
    </source>
</evidence>
<dbReference type="Gene3D" id="1.20.120.1770">
    <property type="match status" value="1"/>
</dbReference>
<feature type="transmembrane region" description="Helical" evidence="7">
    <location>
        <begin position="202"/>
        <end position="222"/>
    </location>
</feature>
<name>A0A0C3D8Z8_OIDMZ</name>
<feature type="transmembrane region" description="Helical" evidence="7">
    <location>
        <begin position="170"/>
        <end position="190"/>
    </location>
</feature>
<evidence type="ECO:0000256" key="6">
    <source>
        <dbReference type="ARBA" id="ARBA00023136"/>
    </source>
</evidence>
<dbReference type="Pfam" id="PF03188">
    <property type="entry name" value="Cytochrom_B561"/>
    <property type="match status" value="1"/>
</dbReference>
<reference evidence="10 11" key="1">
    <citation type="submission" date="2014-04" db="EMBL/GenBank/DDBJ databases">
        <authorList>
            <consortium name="DOE Joint Genome Institute"/>
            <person name="Kuo A."/>
            <person name="Martino E."/>
            <person name="Perotto S."/>
            <person name="Kohler A."/>
            <person name="Nagy L.G."/>
            <person name="Floudas D."/>
            <person name="Copeland A."/>
            <person name="Barry K.W."/>
            <person name="Cichocki N."/>
            <person name="Veneault-Fourrey C."/>
            <person name="LaButti K."/>
            <person name="Lindquist E.A."/>
            <person name="Lipzen A."/>
            <person name="Lundell T."/>
            <person name="Morin E."/>
            <person name="Murat C."/>
            <person name="Sun H."/>
            <person name="Tunlid A."/>
            <person name="Henrissat B."/>
            <person name="Grigoriev I.V."/>
            <person name="Hibbett D.S."/>
            <person name="Martin F."/>
            <person name="Nordberg H.P."/>
            <person name="Cantor M.N."/>
            <person name="Hua S.X."/>
        </authorList>
    </citation>
    <scope>NUCLEOTIDE SEQUENCE [LARGE SCALE GENOMIC DNA]</scope>
    <source>
        <strain evidence="10 11">Zn</strain>
    </source>
</reference>
<evidence type="ECO:0000256" key="8">
    <source>
        <dbReference type="SAM" id="SignalP"/>
    </source>
</evidence>
<gene>
    <name evidence="10" type="ORF">OIDMADRAFT_56767</name>
</gene>
<evidence type="ECO:0000256" key="2">
    <source>
        <dbReference type="ARBA" id="ARBA00022448"/>
    </source>
</evidence>
<accession>A0A0C3D8Z8</accession>
<keyword evidence="2" id="KW-0813">Transport</keyword>
<dbReference type="InterPro" id="IPR006593">
    <property type="entry name" value="Cyt_b561/ferric_Rdtase_TM"/>
</dbReference>
<evidence type="ECO:0000256" key="3">
    <source>
        <dbReference type="ARBA" id="ARBA00022692"/>
    </source>
</evidence>
<evidence type="ECO:0000259" key="9">
    <source>
        <dbReference type="PROSITE" id="PS50939"/>
    </source>
</evidence>
<dbReference type="InParanoid" id="A0A0C3D8Z8"/>
<feature type="transmembrane region" description="Helical" evidence="7">
    <location>
        <begin position="95"/>
        <end position="117"/>
    </location>
</feature>
<keyword evidence="4" id="KW-0249">Electron transport</keyword>
<dbReference type="EMBL" id="KN832880">
    <property type="protein sequence ID" value="KIM98402.1"/>
    <property type="molecule type" value="Genomic_DNA"/>
</dbReference>
<dbReference type="HOGENOM" id="CLU_071657_0_0_1"/>
<keyword evidence="5 7" id="KW-1133">Transmembrane helix</keyword>
<dbReference type="PANTHER" id="PTHR47797:SF1">
    <property type="entry name" value="CYTOCHROME B561 DOMAIN-CONTAINING PROTEIN-RELATED"/>
    <property type="match status" value="1"/>
</dbReference>
<keyword evidence="3 7" id="KW-0812">Transmembrane</keyword>
<organism evidence="10 11">
    <name type="scientific">Oidiodendron maius (strain Zn)</name>
    <dbReference type="NCBI Taxonomy" id="913774"/>
    <lineage>
        <taxon>Eukaryota</taxon>
        <taxon>Fungi</taxon>
        <taxon>Dikarya</taxon>
        <taxon>Ascomycota</taxon>
        <taxon>Pezizomycotina</taxon>
        <taxon>Leotiomycetes</taxon>
        <taxon>Leotiomycetes incertae sedis</taxon>
        <taxon>Myxotrichaceae</taxon>
        <taxon>Oidiodendron</taxon>
    </lineage>
</organism>
<dbReference type="CDD" id="cd08760">
    <property type="entry name" value="Cyt_b561_FRRS1_like"/>
    <property type="match status" value="1"/>
</dbReference>
<protein>
    <recommendedName>
        <fullName evidence="9">Cytochrome b561 domain-containing protein</fullName>
    </recommendedName>
</protein>
<keyword evidence="8" id="KW-0732">Signal</keyword>
<dbReference type="GO" id="GO:0016020">
    <property type="term" value="C:membrane"/>
    <property type="evidence" value="ECO:0007669"/>
    <property type="project" value="UniProtKB-SubCell"/>
</dbReference>
<comment type="subcellular location">
    <subcellularLocation>
        <location evidence="1">Membrane</location>
    </subcellularLocation>
</comment>
<keyword evidence="6 7" id="KW-0472">Membrane</keyword>
<dbReference type="SMART" id="SM00665">
    <property type="entry name" value="B561"/>
    <property type="match status" value="1"/>
</dbReference>